<sequence length="403" mass="44716">MSFFWRLLPSRDLLRIPALRWLVIARFLGDLFFYSTTIVFFQQQRGLNFTEMFLMESILSWSIWLVDIPTSLWAERIGYARMMLIGRCVGFVGILIFALAHGFWLFALSNVLGGFAIASISGCESGLVYASLPPEQREERGGETFTLLTSASSAGFFLGLCTGSFLGAYSPALAVWVSLLPALLVCFATLRLFHYVRPVMLREEQAHARVRDMSLRVGKLIRAQPRTVFLSVFRALGFAMTNAIFWYNQPFFERAGIPVLWFGPLTALAMGAQLLLLLRLPILQRRLGTRFVLLCSCLVPGLCYVFLPWVSSIILVVFLVMGIVAFSAWQEPVIEQELNRRIPDVARATTLSTLGLTGALAKGGFDPLIGHLGDLGLDRVGLGLGLGLVAFGICVPFLVSRSK</sequence>
<keyword evidence="1" id="KW-0812">Transmembrane</keyword>
<evidence type="ECO:0008006" key="4">
    <source>
        <dbReference type="Google" id="ProtNLM"/>
    </source>
</evidence>
<feature type="transmembrane region" description="Helical" evidence="1">
    <location>
        <begin position="173"/>
        <end position="193"/>
    </location>
</feature>
<keyword evidence="1" id="KW-0472">Membrane</keyword>
<comment type="caution">
    <text evidence="2">The sequence shown here is derived from an EMBL/GenBank/DDBJ whole genome shotgun (WGS) entry which is preliminary data.</text>
</comment>
<feature type="transmembrane region" description="Helical" evidence="1">
    <location>
        <begin position="259"/>
        <end position="278"/>
    </location>
</feature>
<dbReference type="GO" id="GO:0022857">
    <property type="term" value="F:transmembrane transporter activity"/>
    <property type="evidence" value="ECO:0007669"/>
    <property type="project" value="InterPro"/>
</dbReference>
<dbReference type="Gene3D" id="1.20.1250.20">
    <property type="entry name" value="MFS general substrate transporter like domains"/>
    <property type="match status" value="1"/>
</dbReference>
<dbReference type="EMBL" id="BNJF01000001">
    <property type="protein sequence ID" value="GHO42434.1"/>
    <property type="molecule type" value="Genomic_DNA"/>
</dbReference>
<proteinExistence type="predicted"/>
<feature type="transmembrane region" description="Helical" evidence="1">
    <location>
        <begin position="112"/>
        <end position="132"/>
    </location>
</feature>
<keyword evidence="3" id="KW-1185">Reference proteome</keyword>
<protein>
    <recommendedName>
        <fullName evidence="4">MFS transporter</fullName>
    </recommendedName>
</protein>
<dbReference type="PANTHER" id="PTHR23530">
    <property type="entry name" value="TRANSPORT PROTEIN-RELATED"/>
    <property type="match status" value="1"/>
</dbReference>
<keyword evidence="1" id="KW-1133">Transmembrane helix</keyword>
<evidence type="ECO:0000313" key="3">
    <source>
        <dbReference type="Proteomes" id="UP000612362"/>
    </source>
</evidence>
<reference evidence="2" key="1">
    <citation type="submission" date="2020-10" db="EMBL/GenBank/DDBJ databases">
        <title>Taxonomic study of unclassified bacteria belonging to the class Ktedonobacteria.</title>
        <authorList>
            <person name="Yabe S."/>
            <person name="Wang C.M."/>
            <person name="Zheng Y."/>
            <person name="Sakai Y."/>
            <person name="Cavaletti L."/>
            <person name="Monciardini P."/>
            <person name="Donadio S."/>
        </authorList>
    </citation>
    <scope>NUCLEOTIDE SEQUENCE</scope>
    <source>
        <strain evidence="2">SOSP1-1</strain>
    </source>
</reference>
<gene>
    <name evidence="2" type="ORF">KSX_05970</name>
</gene>
<dbReference type="RefSeq" id="WP_220191974.1">
    <property type="nucleotide sequence ID" value="NZ_BNJF01000001.1"/>
</dbReference>
<name>A0A8J3HRT0_9CHLR</name>
<feature type="transmembrane region" description="Helical" evidence="1">
    <location>
        <begin position="228"/>
        <end position="247"/>
    </location>
</feature>
<dbReference type="Proteomes" id="UP000612362">
    <property type="component" value="Unassembled WGS sequence"/>
</dbReference>
<dbReference type="InterPro" id="IPR053160">
    <property type="entry name" value="MFS_DHA3_Transporter"/>
</dbReference>
<dbReference type="CDD" id="cd06174">
    <property type="entry name" value="MFS"/>
    <property type="match status" value="1"/>
</dbReference>
<dbReference type="PANTHER" id="PTHR23530:SF1">
    <property type="entry name" value="PERMEASE, MAJOR FACILITATOR SUPERFAMILY-RELATED"/>
    <property type="match status" value="1"/>
</dbReference>
<evidence type="ECO:0000256" key="1">
    <source>
        <dbReference type="SAM" id="Phobius"/>
    </source>
</evidence>
<feature type="transmembrane region" description="Helical" evidence="1">
    <location>
        <begin position="313"/>
        <end position="333"/>
    </location>
</feature>
<dbReference type="SUPFAM" id="SSF103473">
    <property type="entry name" value="MFS general substrate transporter"/>
    <property type="match status" value="1"/>
</dbReference>
<dbReference type="InterPro" id="IPR036259">
    <property type="entry name" value="MFS_trans_sf"/>
</dbReference>
<dbReference type="InterPro" id="IPR011701">
    <property type="entry name" value="MFS"/>
</dbReference>
<accession>A0A8J3HRT0</accession>
<feature type="transmembrane region" description="Helical" evidence="1">
    <location>
        <begin position="144"/>
        <end position="167"/>
    </location>
</feature>
<feature type="transmembrane region" description="Helical" evidence="1">
    <location>
        <begin position="380"/>
        <end position="399"/>
    </location>
</feature>
<dbReference type="Pfam" id="PF07690">
    <property type="entry name" value="MFS_1"/>
    <property type="match status" value="1"/>
</dbReference>
<evidence type="ECO:0000313" key="2">
    <source>
        <dbReference type="EMBL" id="GHO42434.1"/>
    </source>
</evidence>
<feature type="transmembrane region" description="Helical" evidence="1">
    <location>
        <begin position="21"/>
        <end position="41"/>
    </location>
</feature>
<feature type="transmembrane region" description="Helical" evidence="1">
    <location>
        <begin position="84"/>
        <end position="106"/>
    </location>
</feature>
<feature type="transmembrane region" description="Helical" evidence="1">
    <location>
        <begin position="53"/>
        <end position="72"/>
    </location>
</feature>
<dbReference type="AlphaFoldDB" id="A0A8J3HRT0"/>
<organism evidence="2 3">
    <name type="scientific">Ktedonospora formicarum</name>
    <dbReference type="NCBI Taxonomy" id="2778364"/>
    <lineage>
        <taxon>Bacteria</taxon>
        <taxon>Bacillati</taxon>
        <taxon>Chloroflexota</taxon>
        <taxon>Ktedonobacteria</taxon>
        <taxon>Ktedonobacterales</taxon>
        <taxon>Ktedonobacteraceae</taxon>
        <taxon>Ktedonospora</taxon>
    </lineage>
</organism>